<dbReference type="EMBL" id="AYCK01009201">
    <property type="status" value="NOT_ANNOTATED_CDS"/>
    <property type="molecule type" value="Genomic_DNA"/>
</dbReference>
<dbReference type="KEGG" id="pfor:103144970"/>
<dbReference type="GO" id="GO:0005923">
    <property type="term" value="C:bicellular tight junction"/>
    <property type="evidence" value="ECO:0007669"/>
    <property type="project" value="UniProtKB-SubCell"/>
</dbReference>
<keyword evidence="9 10" id="KW-0472">Membrane</keyword>
<evidence type="ECO:0000256" key="4">
    <source>
        <dbReference type="ARBA" id="ARBA00022427"/>
    </source>
</evidence>
<keyword evidence="5" id="KW-1003">Cell membrane</keyword>
<reference evidence="11" key="2">
    <citation type="submission" date="2025-08" db="UniProtKB">
        <authorList>
            <consortium name="Ensembl"/>
        </authorList>
    </citation>
    <scope>IDENTIFICATION</scope>
</reference>
<feature type="transmembrane region" description="Helical" evidence="10">
    <location>
        <begin position="147"/>
        <end position="169"/>
    </location>
</feature>
<reference evidence="11" key="3">
    <citation type="submission" date="2025-09" db="UniProtKB">
        <authorList>
            <consortium name="Ensembl"/>
        </authorList>
    </citation>
    <scope>IDENTIFICATION</scope>
</reference>
<evidence type="ECO:0000313" key="12">
    <source>
        <dbReference type="Proteomes" id="UP000028760"/>
    </source>
</evidence>
<comment type="similarity">
    <text evidence="3">Belongs to the claudin family.</text>
</comment>
<keyword evidence="4" id="KW-0796">Tight junction</keyword>
<dbReference type="RefSeq" id="XP_007562228.1">
    <property type="nucleotide sequence ID" value="XM_007562166.2"/>
</dbReference>
<reference evidence="12" key="1">
    <citation type="submission" date="2013-10" db="EMBL/GenBank/DDBJ databases">
        <authorList>
            <person name="Schartl M."/>
            <person name="Warren W."/>
        </authorList>
    </citation>
    <scope>NUCLEOTIDE SEQUENCE [LARGE SCALE GENOMIC DNA]</scope>
    <source>
        <strain evidence="12">female</strain>
    </source>
</reference>
<dbReference type="Proteomes" id="UP000028760">
    <property type="component" value="Unassembled WGS sequence"/>
</dbReference>
<dbReference type="Ensembl" id="ENSPFOT00000013229.1">
    <property type="protein sequence ID" value="ENSPFOP00000013211.1"/>
    <property type="gene ID" value="ENSPFOG00000013213.1"/>
</dbReference>
<dbReference type="OMA" id="MTAISCI"/>
<dbReference type="AlphaFoldDB" id="A0A087Y5A8"/>
<keyword evidence="12" id="KW-1185">Reference proteome</keyword>
<evidence type="ECO:0000256" key="8">
    <source>
        <dbReference type="ARBA" id="ARBA00022989"/>
    </source>
</evidence>
<keyword evidence="8 10" id="KW-1133">Transmembrane helix</keyword>
<dbReference type="GO" id="GO:0005198">
    <property type="term" value="F:structural molecule activity"/>
    <property type="evidence" value="ECO:0007669"/>
    <property type="project" value="InterPro"/>
</dbReference>
<evidence type="ECO:0000256" key="9">
    <source>
        <dbReference type="ARBA" id="ARBA00023136"/>
    </source>
</evidence>
<name>A0A087Y5A8_POEFO</name>
<feature type="transmembrane region" description="Helical" evidence="10">
    <location>
        <begin position="70"/>
        <end position="91"/>
    </location>
</feature>
<evidence type="ECO:0000256" key="6">
    <source>
        <dbReference type="ARBA" id="ARBA00022692"/>
    </source>
</evidence>
<keyword evidence="6 10" id="KW-0812">Transmembrane</keyword>
<dbReference type="PRINTS" id="PR01077">
    <property type="entry name" value="CLAUDIN"/>
</dbReference>
<feature type="transmembrane region" description="Helical" evidence="10">
    <location>
        <begin position="112"/>
        <end position="135"/>
    </location>
</feature>
<dbReference type="STRING" id="48698.ENSPFOP00000013211"/>
<dbReference type="InterPro" id="IPR006187">
    <property type="entry name" value="Claudin"/>
</dbReference>
<evidence type="ECO:0000256" key="7">
    <source>
        <dbReference type="ARBA" id="ARBA00022949"/>
    </source>
</evidence>
<proteinExistence type="inferred from homology"/>
<dbReference type="GeneID" id="103144970"/>
<evidence type="ECO:0000256" key="2">
    <source>
        <dbReference type="ARBA" id="ARBA00004651"/>
    </source>
</evidence>
<sequence>MASTAVQMLCVALGTIGLIGVIICSGLPRWVVGHQDDTEFHYGLSMECKNQSTGRMQCTKFDSIPSELQAARAMTAISCIFGILSLLLLSFGADFTTCIQNKNSKTKMIQTAGVGLMLAGMLVIIPVSLVAHNILRNKQCLSRDIGASIYIGWAAGMLMILTQGLLLSFGRPRAAGALSSSGAARISSRTSSTTVSSGGVTATSFALVSSYHSDRV</sequence>
<protein>
    <submittedName>
        <fullName evidence="11">Claudin i</fullName>
    </submittedName>
</protein>
<dbReference type="GeneTree" id="ENSGT00920000149270"/>
<evidence type="ECO:0000256" key="10">
    <source>
        <dbReference type="SAM" id="Phobius"/>
    </source>
</evidence>
<evidence type="ECO:0000256" key="3">
    <source>
        <dbReference type="ARBA" id="ARBA00008295"/>
    </source>
</evidence>
<dbReference type="InterPro" id="IPR004031">
    <property type="entry name" value="PMP22/EMP/MP20/Claudin"/>
</dbReference>
<comment type="subcellular location">
    <subcellularLocation>
        <location evidence="1">Cell junction</location>
        <location evidence="1">Tight junction</location>
    </subcellularLocation>
    <subcellularLocation>
        <location evidence="2">Cell membrane</location>
        <topology evidence="2">Multi-pass membrane protein</topology>
    </subcellularLocation>
</comment>
<dbReference type="GO" id="GO:0005886">
    <property type="term" value="C:plasma membrane"/>
    <property type="evidence" value="ECO:0007669"/>
    <property type="project" value="UniProtKB-SubCell"/>
</dbReference>
<dbReference type="Gene3D" id="1.20.140.150">
    <property type="match status" value="1"/>
</dbReference>
<dbReference type="PANTHER" id="PTHR12002">
    <property type="entry name" value="CLAUDIN"/>
    <property type="match status" value="1"/>
</dbReference>
<accession>A0A087Y5A8</accession>
<organism evidence="11 12">
    <name type="scientific">Poecilia formosa</name>
    <name type="common">Amazon molly</name>
    <name type="synonym">Limia formosa</name>
    <dbReference type="NCBI Taxonomy" id="48698"/>
    <lineage>
        <taxon>Eukaryota</taxon>
        <taxon>Metazoa</taxon>
        <taxon>Chordata</taxon>
        <taxon>Craniata</taxon>
        <taxon>Vertebrata</taxon>
        <taxon>Euteleostomi</taxon>
        <taxon>Actinopterygii</taxon>
        <taxon>Neopterygii</taxon>
        <taxon>Teleostei</taxon>
        <taxon>Neoteleostei</taxon>
        <taxon>Acanthomorphata</taxon>
        <taxon>Ovalentaria</taxon>
        <taxon>Atherinomorphae</taxon>
        <taxon>Cyprinodontiformes</taxon>
        <taxon>Poeciliidae</taxon>
        <taxon>Poeciliinae</taxon>
        <taxon>Poecilia</taxon>
    </lineage>
</organism>
<evidence type="ECO:0000256" key="5">
    <source>
        <dbReference type="ARBA" id="ARBA00022475"/>
    </source>
</evidence>
<evidence type="ECO:0000313" key="11">
    <source>
        <dbReference type="Ensembl" id="ENSPFOP00000013211.1"/>
    </source>
</evidence>
<dbReference type="Pfam" id="PF00822">
    <property type="entry name" value="PMP22_Claudin"/>
    <property type="match status" value="1"/>
</dbReference>
<evidence type="ECO:0000256" key="1">
    <source>
        <dbReference type="ARBA" id="ARBA00004435"/>
    </source>
</evidence>
<keyword evidence="7" id="KW-0965">Cell junction</keyword>
<dbReference type="eggNOG" id="ENOG502QW3M">
    <property type="taxonomic scope" value="Eukaryota"/>
</dbReference>